<dbReference type="PANTHER" id="PTHR14969:SF13">
    <property type="entry name" value="AT30094P"/>
    <property type="match status" value="1"/>
</dbReference>
<evidence type="ECO:0000259" key="1">
    <source>
        <dbReference type="SMART" id="SM00014"/>
    </source>
</evidence>
<accession>A0A1G9SY14</accession>
<dbReference type="PANTHER" id="PTHR14969">
    <property type="entry name" value="SPHINGOSINE-1-PHOSPHATE PHOSPHOHYDROLASE"/>
    <property type="match status" value="1"/>
</dbReference>
<keyword evidence="3" id="KW-1185">Reference proteome</keyword>
<dbReference type="Gene3D" id="1.20.144.10">
    <property type="entry name" value="Phosphatidic acid phosphatase type 2/haloperoxidase"/>
    <property type="match status" value="1"/>
</dbReference>
<evidence type="ECO:0000313" key="2">
    <source>
        <dbReference type="EMBL" id="SDM40304.1"/>
    </source>
</evidence>
<dbReference type="SMART" id="SM00014">
    <property type="entry name" value="acidPPc"/>
    <property type="match status" value="1"/>
</dbReference>
<name>A0A1G9SY14_9BACT</name>
<dbReference type="OrthoDB" id="9773582at2"/>
<feature type="domain" description="Phosphatidic acid phosphatase type 2/haloperoxidase" evidence="1">
    <location>
        <begin position="173"/>
        <end position="289"/>
    </location>
</feature>
<reference evidence="2 3" key="1">
    <citation type="submission" date="2016-10" db="EMBL/GenBank/DDBJ databases">
        <authorList>
            <person name="de Groot N.N."/>
        </authorList>
    </citation>
    <scope>NUCLEOTIDE SEQUENCE [LARGE SCALE GENOMIC DNA]</scope>
    <source>
        <strain evidence="2 3">DSM 21668</strain>
    </source>
</reference>
<sequence>MQIQSALTRSGKSRMAISPVLLLFFLILKALPVAAQEADSLHTAVATVSPDTAAAGKAIPDTARISADSARLYHPVKPDWPYVKSYWYDTKTVVTRPFHWKAKDWTKAGVVLGVAALSYAFADQRIQRFSQEHKSPFTNTVSEIVDPLGNGRYLWITSGVVFLHGQLFHNEKTTRVGLLILESQLINGVIGQVIKLGAGRRRPWDGATAHEWAGPQYPPFHSFPSGHAQTAFALATVIAEEFKDVKAVPIISYSLATLTCLSRLNANAHWFSDLLVGAAMGHFISKTIVKQHLVRPKTKKPKVELTFGVQGATLTF</sequence>
<dbReference type="EMBL" id="FNGS01000006">
    <property type="protein sequence ID" value="SDM40304.1"/>
    <property type="molecule type" value="Genomic_DNA"/>
</dbReference>
<dbReference type="STRING" id="563176.SAMN04488090_3340"/>
<dbReference type="InterPro" id="IPR000326">
    <property type="entry name" value="PAP2/HPO"/>
</dbReference>
<dbReference type="SUPFAM" id="SSF48317">
    <property type="entry name" value="Acid phosphatase/Vanadium-dependent haloperoxidase"/>
    <property type="match status" value="1"/>
</dbReference>
<protein>
    <submittedName>
        <fullName evidence="2">PAP2 superfamily protein</fullName>
    </submittedName>
</protein>
<evidence type="ECO:0000313" key="3">
    <source>
        <dbReference type="Proteomes" id="UP000198901"/>
    </source>
</evidence>
<gene>
    <name evidence="2" type="ORF">SAMN04488090_3340</name>
</gene>
<dbReference type="AlphaFoldDB" id="A0A1G9SY14"/>
<organism evidence="2 3">
    <name type="scientific">Siphonobacter aquaeclarae</name>
    <dbReference type="NCBI Taxonomy" id="563176"/>
    <lineage>
        <taxon>Bacteria</taxon>
        <taxon>Pseudomonadati</taxon>
        <taxon>Bacteroidota</taxon>
        <taxon>Cytophagia</taxon>
        <taxon>Cytophagales</taxon>
        <taxon>Cytophagaceae</taxon>
        <taxon>Siphonobacter</taxon>
    </lineage>
</organism>
<dbReference type="InterPro" id="IPR036938">
    <property type="entry name" value="PAP2/HPO_sf"/>
</dbReference>
<proteinExistence type="predicted"/>
<dbReference type="Pfam" id="PF01569">
    <property type="entry name" value="PAP2"/>
    <property type="match status" value="1"/>
</dbReference>
<dbReference type="Proteomes" id="UP000198901">
    <property type="component" value="Unassembled WGS sequence"/>
</dbReference>